<name>A0A1J1J6F5_9DIPT</name>
<dbReference type="OrthoDB" id="2359216at2759"/>
<reference evidence="4 5" key="1">
    <citation type="submission" date="2015-04" db="EMBL/GenBank/DDBJ databases">
        <authorList>
            <person name="Syromyatnikov M.Y."/>
            <person name="Popov V.N."/>
        </authorList>
    </citation>
    <scope>NUCLEOTIDE SEQUENCE [LARGE SCALE GENOMIC DNA]</scope>
</reference>
<dbReference type="PROSITE" id="PS50174">
    <property type="entry name" value="G_PATCH"/>
    <property type="match status" value="1"/>
</dbReference>
<evidence type="ECO:0000259" key="2">
    <source>
        <dbReference type="PROSITE" id="PS51061"/>
    </source>
</evidence>
<evidence type="ECO:0000313" key="4">
    <source>
        <dbReference type="EMBL" id="CRL07976.1"/>
    </source>
</evidence>
<evidence type="ECO:0000313" key="5">
    <source>
        <dbReference type="Proteomes" id="UP000183832"/>
    </source>
</evidence>
<evidence type="ECO:0000259" key="1">
    <source>
        <dbReference type="PROSITE" id="PS50174"/>
    </source>
</evidence>
<dbReference type="GO" id="GO:0003676">
    <property type="term" value="F:nucleic acid binding"/>
    <property type="evidence" value="ECO:0007669"/>
    <property type="project" value="UniProtKB-UniRule"/>
</dbReference>
<dbReference type="SMART" id="SM00443">
    <property type="entry name" value="G_patch"/>
    <property type="match status" value="1"/>
</dbReference>
<dbReference type="PANTHER" id="PTHR48430:SF1">
    <property type="entry name" value="PARTNER OF XRN-2 PROTEIN 1"/>
    <property type="match status" value="1"/>
</dbReference>
<dbReference type="SUPFAM" id="SSF82708">
    <property type="entry name" value="R3H domain"/>
    <property type="match status" value="1"/>
</dbReference>
<dbReference type="EMBL" id="CVRI01000074">
    <property type="protein sequence ID" value="CRL07976.1"/>
    <property type="molecule type" value="Genomic_DNA"/>
</dbReference>
<accession>A0A1J1J6F5</accession>
<protein>
    <submittedName>
        <fullName evidence="4">CLUMA_CG020943, isoform A</fullName>
    </submittedName>
</protein>
<dbReference type="STRING" id="568069.A0A1J1J6F5"/>
<dbReference type="PROSITE" id="PS51827">
    <property type="entry name" value="XTBD"/>
    <property type="match status" value="1"/>
</dbReference>
<sequence>MSSSNSNTFHQCIQNYRKEYESDEHWALRKAFILAYHDRYRKDEILCLAQVLLNIELLGCKYSSETMTLINQMAENVMEVKNYREKRKKRLKRTFAKTANISQATYQPQECLVSLHNETVSSLCSSNDVQNKGKELTGKKYFNTKNLKELLKDIIYFEMPKNDLNGSLNKTIAFMQKQGKIQMQYNAEEKKYFYVFNDEVIAEGKGSKKESKKLADENLIITLKENCYTIKVKKDYYTAVNIVASVNPSELTAPNKILEDNIGFQMLKMLGWNGGSLGVRPGGIVDPYTCEIKIGRSGFGTENDKSFNLNRIKTLLTNFKNSQVEYDLVFSKDFTKDERAQIHQIASAMDFRTKSHGKNDSRHIVISSKLSPHILRQKLLEGDKHLLEKYEILPPTRQETFNSMEEHSE</sequence>
<dbReference type="Pfam" id="PF11952">
    <property type="entry name" value="XTBD"/>
    <property type="match status" value="1"/>
</dbReference>
<dbReference type="InterPro" id="IPR036867">
    <property type="entry name" value="R3H_dom_sf"/>
</dbReference>
<feature type="domain" description="G-patch" evidence="1">
    <location>
        <begin position="259"/>
        <end position="304"/>
    </location>
</feature>
<dbReference type="InterPro" id="IPR000467">
    <property type="entry name" value="G_patch_dom"/>
</dbReference>
<feature type="domain" description="R3H" evidence="2">
    <location>
        <begin position="306"/>
        <end position="370"/>
    </location>
</feature>
<dbReference type="Gene3D" id="3.30.1370.50">
    <property type="entry name" value="R3H-like domain"/>
    <property type="match status" value="1"/>
</dbReference>
<feature type="domain" description="XRN2-binding (XTBD)" evidence="3">
    <location>
        <begin position="13"/>
        <end position="99"/>
    </location>
</feature>
<evidence type="ECO:0000259" key="3">
    <source>
        <dbReference type="PROSITE" id="PS51827"/>
    </source>
</evidence>
<organism evidence="4 5">
    <name type="scientific">Clunio marinus</name>
    <dbReference type="NCBI Taxonomy" id="568069"/>
    <lineage>
        <taxon>Eukaryota</taxon>
        <taxon>Metazoa</taxon>
        <taxon>Ecdysozoa</taxon>
        <taxon>Arthropoda</taxon>
        <taxon>Hexapoda</taxon>
        <taxon>Insecta</taxon>
        <taxon>Pterygota</taxon>
        <taxon>Neoptera</taxon>
        <taxon>Endopterygota</taxon>
        <taxon>Diptera</taxon>
        <taxon>Nematocera</taxon>
        <taxon>Chironomoidea</taxon>
        <taxon>Chironomidae</taxon>
        <taxon>Clunio</taxon>
    </lineage>
</organism>
<dbReference type="InterPro" id="IPR021859">
    <property type="entry name" value="XTBD"/>
</dbReference>
<dbReference type="PROSITE" id="PS51061">
    <property type="entry name" value="R3H"/>
    <property type="match status" value="1"/>
</dbReference>
<dbReference type="AlphaFoldDB" id="A0A1J1J6F5"/>
<dbReference type="PANTHER" id="PTHR48430">
    <property type="entry name" value="PARTNER OF XRN-2 PROTEIN 1"/>
    <property type="match status" value="1"/>
</dbReference>
<dbReference type="Proteomes" id="UP000183832">
    <property type="component" value="Unassembled WGS sequence"/>
</dbReference>
<dbReference type="InterPro" id="IPR001374">
    <property type="entry name" value="R3H_dom"/>
</dbReference>
<keyword evidence="5" id="KW-1185">Reference proteome</keyword>
<dbReference type="Pfam" id="PF01424">
    <property type="entry name" value="R3H"/>
    <property type="match status" value="1"/>
</dbReference>
<proteinExistence type="predicted"/>
<gene>
    <name evidence="4" type="ORF">CLUMA_CG020943</name>
</gene>